<reference evidence="2 3" key="1">
    <citation type="submission" date="2018-06" db="EMBL/GenBank/DDBJ databases">
        <authorList>
            <consortium name="Pathogen Informatics"/>
            <person name="Doyle S."/>
        </authorList>
    </citation>
    <scope>NUCLEOTIDE SEQUENCE [LARGE SCALE GENOMIC DNA]</scope>
    <source>
        <strain evidence="2 3">NCTC7915</strain>
    </source>
</reference>
<dbReference type="Proteomes" id="UP000254118">
    <property type="component" value="Unassembled WGS sequence"/>
</dbReference>
<gene>
    <name evidence="2" type="ORF">NCTC7915_00381</name>
</gene>
<feature type="transmembrane region" description="Helical" evidence="1">
    <location>
        <begin position="7"/>
        <end position="24"/>
    </location>
</feature>
<accession>A0AA46BLR0</accession>
<organism evidence="2 3">
    <name type="scientific">Dermatophilus congolensis</name>
    <dbReference type="NCBI Taxonomy" id="1863"/>
    <lineage>
        <taxon>Bacteria</taxon>
        <taxon>Bacillati</taxon>
        <taxon>Actinomycetota</taxon>
        <taxon>Actinomycetes</taxon>
        <taxon>Micrococcales</taxon>
        <taxon>Dermatophilaceae</taxon>
        <taxon>Dermatophilus</taxon>
    </lineage>
</organism>
<dbReference type="AlphaFoldDB" id="A0AA46BLR0"/>
<protein>
    <submittedName>
        <fullName evidence="2">Uncharacterized protein</fullName>
    </submittedName>
</protein>
<keyword evidence="1" id="KW-0472">Membrane</keyword>
<name>A0AA46BLR0_9MICO</name>
<keyword evidence="1" id="KW-1133">Transmembrane helix</keyword>
<comment type="caution">
    <text evidence="2">The sequence shown here is derived from an EMBL/GenBank/DDBJ whole genome shotgun (WGS) entry which is preliminary data.</text>
</comment>
<dbReference type="RefSeq" id="WP_147279153.1">
    <property type="nucleotide sequence ID" value="NZ_UFYA01000001.1"/>
</dbReference>
<feature type="transmembrane region" description="Helical" evidence="1">
    <location>
        <begin position="60"/>
        <end position="82"/>
    </location>
</feature>
<proteinExistence type="predicted"/>
<sequence length="85" mass="9191">MRPSASQAAWMCLIANAIIIIVTVSRGTHFVWLTWFIFGMVMLIGITGTILGLRAKNIPLTALNTALTLTGIPLIVTLAYLLHGI</sequence>
<feature type="transmembrane region" description="Helical" evidence="1">
    <location>
        <begin position="30"/>
        <end position="53"/>
    </location>
</feature>
<dbReference type="EMBL" id="UFYA01000001">
    <property type="protein sequence ID" value="STD05205.1"/>
    <property type="molecule type" value="Genomic_DNA"/>
</dbReference>
<evidence type="ECO:0000256" key="1">
    <source>
        <dbReference type="SAM" id="Phobius"/>
    </source>
</evidence>
<evidence type="ECO:0000313" key="3">
    <source>
        <dbReference type="Proteomes" id="UP000254118"/>
    </source>
</evidence>
<evidence type="ECO:0000313" key="2">
    <source>
        <dbReference type="EMBL" id="STD05205.1"/>
    </source>
</evidence>
<keyword evidence="1" id="KW-0812">Transmembrane</keyword>